<dbReference type="Gene3D" id="4.10.280.10">
    <property type="entry name" value="Helix-loop-helix DNA-binding domain"/>
    <property type="match status" value="1"/>
</dbReference>
<proteinExistence type="predicted"/>
<dbReference type="HOGENOM" id="CLU_046871_3_0_1"/>
<feature type="region of interest" description="Disordered" evidence="1">
    <location>
        <begin position="63"/>
        <end position="104"/>
    </location>
</feature>
<evidence type="ECO:0000313" key="3">
    <source>
        <dbReference type="EMBL" id="EXJ87612.1"/>
    </source>
</evidence>
<feature type="domain" description="BHLH" evidence="2">
    <location>
        <begin position="139"/>
        <end position="187"/>
    </location>
</feature>
<dbReference type="PANTHER" id="PTHR47787">
    <property type="entry name" value="CENTROMERE-BINDING PROTEIN 1"/>
    <property type="match status" value="1"/>
</dbReference>
<dbReference type="AlphaFoldDB" id="W9Y469"/>
<dbReference type="GO" id="GO:0046983">
    <property type="term" value="F:protein dimerization activity"/>
    <property type="evidence" value="ECO:0007669"/>
    <property type="project" value="InterPro"/>
</dbReference>
<evidence type="ECO:0000256" key="1">
    <source>
        <dbReference type="SAM" id="MobiDB-lite"/>
    </source>
</evidence>
<gene>
    <name evidence="3" type="ORF">A1O3_04573</name>
</gene>
<keyword evidence="4" id="KW-1185">Reference proteome</keyword>
<dbReference type="EMBL" id="AMGY01000003">
    <property type="protein sequence ID" value="EXJ87612.1"/>
    <property type="molecule type" value="Genomic_DNA"/>
</dbReference>
<accession>W9Y469</accession>
<name>W9Y469_9EURO</name>
<reference evidence="3 4" key="1">
    <citation type="submission" date="2013-03" db="EMBL/GenBank/DDBJ databases">
        <title>The Genome Sequence of Capronia epimyces CBS 606.96.</title>
        <authorList>
            <consortium name="The Broad Institute Genomics Platform"/>
            <person name="Cuomo C."/>
            <person name="de Hoog S."/>
            <person name="Gorbushina A."/>
            <person name="Walker B."/>
            <person name="Young S.K."/>
            <person name="Zeng Q."/>
            <person name="Gargeya S."/>
            <person name="Fitzgerald M."/>
            <person name="Haas B."/>
            <person name="Abouelleil A."/>
            <person name="Allen A.W."/>
            <person name="Alvarado L."/>
            <person name="Arachchi H.M."/>
            <person name="Berlin A.M."/>
            <person name="Chapman S.B."/>
            <person name="Gainer-Dewar J."/>
            <person name="Goldberg J."/>
            <person name="Griggs A."/>
            <person name="Gujja S."/>
            <person name="Hansen M."/>
            <person name="Howarth C."/>
            <person name="Imamovic A."/>
            <person name="Ireland A."/>
            <person name="Larimer J."/>
            <person name="McCowan C."/>
            <person name="Murphy C."/>
            <person name="Pearson M."/>
            <person name="Poon T.W."/>
            <person name="Priest M."/>
            <person name="Roberts A."/>
            <person name="Saif S."/>
            <person name="Shea T."/>
            <person name="Sisk P."/>
            <person name="Sykes S."/>
            <person name="Wortman J."/>
            <person name="Nusbaum C."/>
            <person name="Birren B."/>
        </authorList>
    </citation>
    <scope>NUCLEOTIDE SEQUENCE [LARGE SCALE GENOMIC DNA]</scope>
    <source>
        <strain evidence="3 4">CBS 606.96</strain>
    </source>
</reference>
<dbReference type="STRING" id="1182542.W9Y469"/>
<protein>
    <recommendedName>
        <fullName evidence="2">BHLH domain-containing protein</fullName>
    </recommendedName>
</protein>
<dbReference type="SUPFAM" id="SSF47459">
    <property type="entry name" value="HLH, helix-loop-helix DNA-binding domain"/>
    <property type="match status" value="1"/>
</dbReference>
<dbReference type="GeneID" id="19168691"/>
<sequence>MANQAVGNNAIPAPQPSNLGVNNKRKREARDQEAGRIAKAPNTNGDHDPDNYVALLQSIEGMAGPDDSTRTAQAALAAPMDSSAYPEPNQFEGAPGLPTGFEDTNQSSLPGLPSAQQALLEARGGSQKPAVGTAEWHQQRKDNHKEVERRRREVINEGIENIAKIVPGTEKNKGAILQRTCQYVTELQNEKKSFENERATFAIALKELTSRCDRLKESVRTAWLESAKWQQRCREAGLHFDDYDDGGLPSLDDEDVHVDATVVS</sequence>
<organism evidence="3 4">
    <name type="scientific">Capronia epimyces CBS 606.96</name>
    <dbReference type="NCBI Taxonomy" id="1182542"/>
    <lineage>
        <taxon>Eukaryota</taxon>
        <taxon>Fungi</taxon>
        <taxon>Dikarya</taxon>
        <taxon>Ascomycota</taxon>
        <taxon>Pezizomycotina</taxon>
        <taxon>Eurotiomycetes</taxon>
        <taxon>Chaetothyriomycetidae</taxon>
        <taxon>Chaetothyriales</taxon>
        <taxon>Herpotrichiellaceae</taxon>
        <taxon>Capronia</taxon>
    </lineage>
</organism>
<dbReference type="RefSeq" id="XP_007732891.1">
    <property type="nucleotide sequence ID" value="XM_007734701.1"/>
</dbReference>
<dbReference type="Proteomes" id="UP000019478">
    <property type="component" value="Unassembled WGS sequence"/>
</dbReference>
<evidence type="ECO:0000313" key="4">
    <source>
        <dbReference type="Proteomes" id="UP000019478"/>
    </source>
</evidence>
<dbReference type="GO" id="GO:0003700">
    <property type="term" value="F:DNA-binding transcription factor activity"/>
    <property type="evidence" value="ECO:0007669"/>
    <property type="project" value="TreeGrafter"/>
</dbReference>
<comment type="caution">
    <text evidence="3">The sequence shown here is derived from an EMBL/GenBank/DDBJ whole genome shotgun (WGS) entry which is preliminary data.</text>
</comment>
<dbReference type="eggNOG" id="KOG1318">
    <property type="taxonomic scope" value="Eukaryota"/>
</dbReference>
<dbReference type="Pfam" id="PF00010">
    <property type="entry name" value="HLH"/>
    <property type="match status" value="1"/>
</dbReference>
<dbReference type="InterPro" id="IPR011598">
    <property type="entry name" value="bHLH_dom"/>
</dbReference>
<dbReference type="SMART" id="SM00353">
    <property type="entry name" value="HLH"/>
    <property type="match status" value="1"/>
</dbReference>
<dbReference type="OrthoDB" id="71302at2759"/>
<dbReference type="PROSITE" id="PS50888">
    <property type="entry name" value="BHLH"/>
    <property type="match status" value="1"/>
</dbReference>
<evidence type="ECO:0000259" key="2">
    <source>
        <dbReference type="PROSITE" id="PS50888"/>
    </source>
</evidence>
<dbReference type="GO" id="GO:0005634">
    <property type="term" value="C:nucleus"/>
    <property type="evidence" value="ECO:0007669"/>
    <property type="project" value="TreeGrafter"/>
</dbReference>
<dbReference type="PANTHER" id="PTHR47787:SF1">
    <property type="entry name" value="CENTROMERE-BINDING PROTEIN 1"/>
    <property type="match status" value="1"/>
</dbReference>
<dbReference type="InterPro" id="IPR036638">
    <property type="entry name" value="HLH_DNA-bd_sf"/>
</dbReference>
<feature type="region of interest" description="Disordered" evidence="1">
    <location>
        <begin position="1"/>
        <end position="51"/>
    </location>
</feature>